<dbReference type="GeneTree" id="ENSGT01140000282689"/>
<accession>A0AAZ3NVI2</accession>
<name>A0AAZ3NVI2_ONCTS</name>
<sequence>MRNRILWFDETKIELFGQNAKRQIWKKPGTIPMMKHGGGSIKLWGCYSAAGSGRLVRIEAKINGAKYGEILDENLLPCSGPQTVGEVSPSNRTTTLSTQPR</sequence>
<evidence type="ECO:0000256" key="1">
    <source>
        <dbReference type="SAM" id="MobiDB-lite"/>
    </source>
</evidence>
<evidence type="ECO:0000313" key="2">
    <source>
        <dbReference type="Ensembl" id="ENSOTSP00005107644.1"/>
    </source>
</evidence>
<proteinExistence type="predicted"/>
<reference evidence="2" key="3">
    <citation type="submission" date="2025-09" db="UniProtKB">
        <authorList>
            <consortium name="Ensembl"/>
        </authorList>
    </citation>
    <scope>IDENTIFICATION</scope>
</reference>
<dbReference type="InterPro" id="IPR036397">
    <property type="entry name" value="RNaseH_sf"/>
</dbReference>
<feature type="compositionally biased region" description="Polar residues" evidence="1">
    <location>
        <begin position="88"/>
        <end position="101"/>
    </location>
</feature>
<organism evidence="2 3">
    <name type="scientific">Oncorhynchus tshawytscha</name>
    <name type="common">Chinook salmon</name>
    <name type="synonym">Salmo tshawytscha</name>
    <dbReference type="NCBI Taxonomy" id="74940"/>
    <lineage>
        <taxon>Eukaryota</taxon>
        <taxon>Metazoa</taxon>
        <taxon>Chordata</taxon>
        <taxon>Craniata</taxon>
        <taxon>Vertebrata</taxon>
        <taxon>Euteleostomi</taxon>
        <taxon>Actinopterygii</taxon>
        <taxon>Neopterygii</taxon>
        <taxon>Teleostei</taxon>
        <taxon>Protacanthopterygii</taxon>
        <taxon>Salmoniformes</taxon>
        <taxon>Salmonidae</taxon>
        <taxon>Salmoninae</taxon>
        <taxon>Oncorhynchus</taxon>
    </lineage>
</organism>
<reference evidence="3" key="1">
    <citation type="journal article" date="2018" name="PLoS ONE">
        <title>Chinook salmon (Oncorhynchus tshawytscha) genome and transcriptome.</title>
        <authorList>
            <person name="Christensen K.A."/>
            <person name="Leong J.S."/>
            <person name="Sakhrani D."/>
            <person name="Biagi C.A."/>
            <person name="Minkley D.R."/>
            <person name="Withler R.E."/>
            <person name="Rondeau E.B."/>
            <person name="Koop B.F."/>
            <person name="Devlin R.H."/>
        </authorList>
    </citation>
    <scope>NUCLEOTIDE SEQUENCE [LARGE SCALE GENOMIC DNA]</scope>
</reference>
<evidence type="ECO:0000313" key="3">
    <source>
        <dbReference type="Proteomes" id="UP000694402"/>
    </source>
</evidence>
<dbReference type="GO" id="GO:0003676">
    <property type="term" value="F:nucleic acid binding"/>
    <property type="evidence" value="ECO:0007669"/>
    <property type="project" value="InterPro"/>
</dbReference>
<protein>
    <recommendedName>
        <fullName evidence="4">Transposase</fullName>
    </recommendedName>
</protein>
<evidence type="ECO:0008006" key="4">
    <source>
        <dbReference type="Google" id="ProtNLM"/>
    </source>
</evidence>
<dbReference type="Ensembl" id="ENSOTST00005159767.1">
    <property type="protein sequence ID" value="ENSOTSP00005107644.1"/>
    <property type="gene ID" value="ENSOTSG00005066310.1"/>
</dbReference>
<dbReference type="Gene3D" id="3.30.420.10">
    <property type="entry name" value="Ribonuclease H-like superfamily/Ribonuclease H"/>
    <property type="match status" value="1"/>
</dbReference>
<reference evidence="2" key="2">
    <citation type="submission" date="2025-08" db="UniProtKB">
        <authorList>
            <consortium name="Ensembl"/>
        </authorList>
    </citation>
    <scope>IDENTIFICATION</scope>
</reference>
<dbReference type="Proteomes" id="UP000694402">
    <property type="component" value="Unassembled WGS sequence"/>
</dbReference>
<feature type="region of interest" description="Disordered" evidence="1">
    <location>
        <begin position="81"/>
        <end position="101"/>
    </location>
</feature>
<dbReference type="AlphaFoldDB" id="A0AAZ3NVI2"/>
<keyword evidence="3" id="KW-1185">Reference proteome</keyword>